<feature type="repeat" description="Cell wall-binding" evidence="2">
    <location>
        <begin position="1695"/>
        <end position="1714"/>
    </location>
</feature>
<proteinExistence type="predicted"/>
<dbReference type="RefSeq" id="WP_006781313.1">
    <property type="nucleotide sequence ID" value="NZ_CP040506.1"/>
</dbReference>
<feature type="chain" id="PRO_5003478844" description="Ig-like domain-containing protein" evidence="4">
    <location>
        <begin position="29"/>
        <end position="1733"/>
    </location>
</feature>
<dbReference type="Gene3D" id="2.10.270.10">
    <property type="entry name" value="Cholin Binding"/>
    <property type="match status" value="1"/>
</dbReference>
<organism evidence="7 8">
    <name type="scientific">Hungatella hathewayi WAL-18680</name>
    <dbReference type="NCBI Taxonomy" id="742737"/>
    <lineage>
        <taxon>Bacteria</taxon>
        <taxon>Bacillati</taxon>
        <taxon>Bacillota</taxon>
        <taxon>Clostridia</taxon>
        <taxon>Lachnospirales</taxon>
        <taxon>Lachnospiraceae</taxon>
        <taxon>Hungatella</taxon>
    </lineage>
</organism>
<dbReference type="PROSITE" id="PS51272">
    <property type="entry name" value="SLH"/>
    <property type="match status" value="3"/>
</dbReference>
<dbReference type="InterPro" id="IPR013783">
    <property type="entry name" value="Ig-like_fold"/>
</dbReference>
<dbReference type="PROSITE" id="PS50835">
    <property type="entry name" value="IG_LIKE"/>
    <property type="match status" value="1"/>
</dbReference>
<keyword evidence="4" id="KW-0732">Signal</keyword>
<feature type="domain" description="SLH" evidence="6">
    <location>
        <begin position="1465"/>
        <end position="1525"/>
    </location>
</feature>
<feature type="compositionally biased region" description="Acidic residues" evidence="3">
    <location>
        <begin position="80"/>
        <end position="92"/>
    </location>
</feature>
<feature type="region of interest" description="Disordered" evidence="3">
    <location>
        <begin position="880"/>
        <end position="901"/>
    </location>
</feature>
<dbReference type="Pfam" id="PF00395">
    <property type="entry name" value="SLH"/>
    <property type="match status" value="3"/>
</dbReference>
<keyword evidence="8" id="KW-1185">Reference proteome</keyword>
<evidence type="ECO:0000259" key="6">
    <source>
        <dbReference type="PROSITE" id="PS51272"/>
    </source>
</evidence>
<feature type="domain" description="SLH" evidence="6">
    <location>
        <begin position="1526"/>
        <end position="1589"/>
    </location>
</feature>
<dbReference type="OrthoDB" id="1703838at2"/>
<sequence length="1733" mass="177461">MLRQKKRLWAMLLSVALVVTQLPAVAMAETAVPEDGAIQSFAALDSGVANQTVPVGTLESELDLPEELTATVYHVTEDTIIPDEDITEDDDVSTASPSDAKSSVSGNNTGDNEETTTIVTTSKEQIPVTWESSPAYDGDTADRYVFTANVDGYILSSGVELPQITVMVGEIVIENPGETQPEKPVPCTKTEGCILLDGHEGSCETENALLLTIINWTFVDDENLNEGVLPLLTVSKDNQADYETVVSMLPTQIQAELQAEEEQAVIDIADWLCPDYQKDEDGNWPFTGDYTFTAVLPEGYVIAPDVEIPHVTVIVGTDAAFLGLVDSSLYTIDAQADWDGLQTWLNDTASQNAVVRINTAAGASISEYTLTVPNKNITIESTLGAETPLTNLLLRSDEAVTLTIKNLTVSFTPTTVTDGVIFLASGSTLQFAGTSSLKVKGDTARTPAIHVPSTHSLTLSGVDAQSSLSAESQTLGAGIGARGLASGNGESAGTITITRGQVTATGDNGAGIGGGYGGATGGNGGNIKITGGQVTAMAASGASIGGGYGGSTGGNGGNIEISGEDTVVKAIKKSQRDTGTGIGGGGGITGGNGGTVKIIGGHVDAAGFLSASIGGGLGAADNGSLTASEGAVLTLYGADTNATTDYKNCTVIDKDGNSAQYDESGQEILPNAVINIDTVAAGDFGYTFSDGVVTITKAGSYTIQNQNPSVPTTNRIVVKEGLTDVYITLGGVNIDVSGIAKACAFSISNNAVVEVTLAGNSENSLKSGLGRAGLEVPESAELTIKGNGRLTAVGGNGNNDTGGSAGIGGAGGDANSFHAGGTGGKITLSGSAFVEAVGGKVVGGASGLGGSGIGGGGGSAYGGIGGEIIIEENARVRATGGNDGSGIGGGGDDGSGGSITIQGDAQVEATGGITGAGIGGGSNGNSGTILVSGNAWVKANGSDWAAAGIGGGRYGKAENITIEGNAVVFAAGKEPIGDGPLAATAGALPKKNSGVILEGAVDTNMKGSLYGDVTLSHDTEIPTGCTLTIPEGKTLTIGAGVTLTIRGTLHNNGTIINNGTILCLGTFTGNEPTGGTFHRLSVTPPSHTFAEAEEGAAVPEALTVTVKNTGNQPTGVLTISISTTDFVVSPTSLNIVSGNEATFTIQPAAGLSVGPHTATVVVSMGDVAFAKVQVDFTVTTKTPVGEAPQIIVQPGNQNVQEGQTAVFAVNASGSKHLSYQWQVNKDGGTTWGDVSEGTGGTSASYTTGQTTSAMNGWKYRCVVRNDAGNVISDAAMLVVESRYSGSNEGGSSSGAVSSKDSYKITGDRINQSITRYDLQRLADSSKSLTMNCDTVSMILEPAALKAVLAVVPATAGSIIFTASPTDLQAFPGAAALIGSHLAYDFTISYKDDKGNNVPLKVNFPAGSSSIAMNSTTAANEVMGNLFMVYVDGSGTVTWLDKSSCNNGRVLADVPHFSIYGVAYKASAPVFVDIAEHWAKADIEFVAARGLLASTGGGRFSPDANMTRGMFVTALGRLAGVNPETYAARSFTDVKADAYYAPYVEWAVQKNIVKGTGEGLFSPDEPVTRELMAVIMSGYAGQMGYSIPTALAGTTFTDSSQISAWATKEVTAMQRAGVIKGKAGNQFDPQAGATRAEVSALLHRFVEVIIDPATAQGWRQNDSGQWFYYENGKPVIGWKQLGGKWYYLDQTGLMQYDGWKQINGKWYYFYKDGSMAVNTKIDDYEVGSDGARNS</sequence>
<feature type="domain" description="SLH" evidence="6">
    <location>
        <begin position="1592"/>
        <end position="1655"/>
    </location>
</feature>
<evidence type="ECO:0000256" key="2">
    <source>
        <dbReference type="PROSITE-ProRule" id="PRU00591"/>
    </source>
</evidence>
<dbReference type="Proteomes" id="UP000005384">
    <property type="component" value="Unassembled WGS sequence"/>
</dbReference>
<feature type="compositionally biased region" description="Gly residues" evidence="3">
    <location>
        <begin position="881"/>
        <end position="897"/>
    </location>
</feature>
<evidence type="ECO:0000259" key="5">
    <source>
        <dbReference type="PROSITE" id="PS50835"/>
    </source>
</evidence>
<dbReference type="PROSITE" id="PS51170">
    <property type="entry name" value="CW"/>
    <property type="match status" value="2"/>
</dbReference>
<accession>G5IIK5</accession>
<dbReference type="HOGENOM" id="CLU_243978_0_0_9"/>
<keyword evidence="1" id="KW-0677">Repeat</keyword>
<feature type="region of interest" description="Disordered" evidence="3">
    <location>
        <begin position="79"/>
        <end position="118"/>
    </location>
</feature>
<comment type="caution">
    <text evidence="7">The sequence shown here is derived from an EMBL/GenBank/DDBJ whole genome shotgun (WGS) entry which is preliminary data.</text>
</comment>
<evidence type="ECO:0000313" key="8">
    <source>
        <dbReference type="Proteomes" id="UP000005384"/>
    </source>
</evidence>
<evidence type="ECO:0000256" key="3">
    <source>
        <dbReference type="SAM" id="MobiDB-lite"/>
    </source>
</evidence>
<dbReference type="Gene3D" id="2.60.40.10">
    <property type="entry name" value="Immunoglobulins"/>
    <property type="match status" value="2"/>
</dbReference>
<feature type="repeat" description="Cell wall-binding" evidence="2">
    <location>
        <begin position="1674"/>
        <end position="1693"/>
    </location>
</feature>
<dbReference type="EMBL" id="ADLN01000092">
    <property type="protein sequence ID" value="EHI58640.1"/>
    <property type="molecule type" value="Genomic_DNA"/>
</dbReference>
<evidence type="ECO:0008006" key="9">
    <source>
        <dbReference type="Google" id="ProtNLM"/>
    </source>
</evidence>
<feature type="signal peptide" evidence="4">
    <location>
        <begin position="1"/>
        <end position="28"/>
    </location>
</feature>
<dbReference type="PATRIC" id="fig|742737.3.peg.3312"/>
<feature type="domain" description="Ig-like" evidence="5">
    <location>
        <begin position="1188"/>
        <end position="1272"/>
    </location>
</feature>
<dbReference type="InterPro" id="IPR036179">
    <property type="entry name" value="Ig-like_dom_sf"/>
</dbReference>
<dbReference type="SUPFAM" id="SSF69360">
    <property type="entry name" value="Cell wall binding repeat"/>
    <property type="match status" value="1"/>
</dbReference>
<dbReference type="InterPro" id="IPR001119">
    <property type="entry name" value="SLH_dom"/>
</dbReference>
<protein>
    <recommendedName>
        <fullName evidence="9">Ig-like domain-containing protein</fullName>
    </recommendedName>
</protein>
<evidence type="ECO:0000256" key="4">
    <source>
        <dbReference type="SAM" id="SignalP"/>
    </source>
</evidence>
<dbReference type="InterPro" id="IPR018337">
    <property type="entry name" value="Cell_wall/Cho-bd_repeat"/>
</dbReference>
<feature type="compositionally biased region" description="Polar residues" evidence="3">
    <location>
        <begin position="93"/>
        <end position="105"/>
    </location>
</feature>
<dbReference type="InterPro" id="IPR007110">
    <property type="entry name" value="Ig-like_dom"/>
</dbReference>
<dbReference type="Pfam" id="PF19127">
    <property type="entry name" value="Choline_bind_3"/>
    <property type="match status" value="1"/>
</dbReference>
<name>G5IIK5_9FIRM</name>
<gene>
    <name evidence="7" type="ORF">HMPREF9473_03333</name>
</gene>
<reference evidence="7 8" key="1">
    <citation type="submission" date="2011-08" db="EMBL/GenBank/DDBJ databases">
        <title>The Genome Sequence of Clostridium hathewayi WAL-18680.</title>
        <authorList>
            <consortium name="The Broad Institute Genome Sequencing Platform"/>
            <person name="Earl A."/>
            <person name="Ward D."/>
            <person name="Feldgarden M."/>
            <person name="Gevers D."/>
            <person name="Finegold S.M."/>
            <person name="Summanen P.H."/>
            <person name="Molitoris D.R."/>
            <person name="Song M."/>
            <person name="Daigneault M."/>
            <person name="Allen-Vercoe E."/>
            <person name="Young S.K."/>
            <person name="Zeng Q."/>
            <person name="Gargeya S."/>
            <person name="Fitzgerald M."/>
            <person name="Haas B."/>
            <person name="Abouelleil A."/>
            <person name="Alvarado L."/>
            <person name="Arachchi H.M."/>
            <person name="Berlin A."/>
            <person name="Brown A."/>
            <person name="Chapman S.B."/>
            <person name="Chen Z."/>
            <person name="Dunbar C."/>
            <person name="Freedman E."/>
            <person name="Gearin G."/>
            <person name="Gellesch M."/>
            <person name="Goldberg J."/>
            <person name="Griggs A."/>
            <person name="Gujja S."/>
            <person name="Heiman D."/>
            <person name="Howarth C."/>
            <person name="Larson L."/>
            <person name="Lui A."/>
            <person name="MacDonald P.J.P."/>
            <person name="Montmayeur A."/>
            <person name="Murphy C."/>
            <person name="Neiman D."/>
            <person name="Pearson M."/>
            <person name="Priest M."/>
            <person name="Roberts A."/>
            <person name="Saif S."/>
            <person name="Shea T."/>
            <person name="Shenoy N."/>
            <person name="Sisk P."/>
            <person name="Stolte C."/>
            <person name="Sykes S."/>
            <person name="Wortman J."/>
            <person name="Nusbaum C."/>
            <person name="Birren B."/>
        </authorList>
    </citation>
    <scope>NUCLEOTIDE SEQUENCE [LARGE SCALE GENOMIC DNA]</scope>
    <source>
        <strain evidence="7 8">WAL-18680</strain>
    </source>
</reference>
<evidence type="ECO:0000256" key="1">
    <source>
        <dbReference type="ARBA" id="ARBA00022737"/>
    </source>
</evidence>
<evidence type="ECO:0000313" key="7">
    <source>
        <dbReference type="EMBL" id="EHI58640.1"/>
    </source>
</evidence>
<dbReference type="SUPFAM" id="SSF48726">
    <property type="entry name" value="Immunoglobulin"/>
    <property type="match status" value="1"/>
</dbReference>